<evidence type="ECO:0000256" key="1">
    <source>
        <dbReference type="SAM" id="SignalP"/>
    </source>
</evidence>
<name>A0ABZ0EHN7_9BURK</name>
<dbReference type="EMBL" id="CP136512">
    <property type="protein sequence ID" value="WOD16729.1"/>
    <property type="molecule type" value="Genomic_DNA"/>
</dbReference>
<reference evidence="2 3" key="1">
    <citation type="submission" date="2023-10" db="EMBL/GenBank/DDBJ databases">
        <title>Surface-active antibiotics is a multifunctional adaptation for post-fire microbes.</title>
        <authorList>
            <person name="Liu M.D."/>
            <person name="Du Y."/>
            <person name="Koupaei S.K."/>
            <person name="Kim N.R."/>
            <person name="Zhang W."/>
            <person name="Traxler M.F."/>
        </authorList>
    </citation>
    <scope>NUCLEOTIDE SEQUENCE [LARGE SCALE GENOMIC DNA]</scope>
    <source>
        <strain evidence="2 3">F3</strain>
    </source>
</reference>
<evidence type="ECO:0000313" key="3">
    <source>
        <dbReference type="Proteomes" id="UP001302652"/>
    </source>
</evidence>
<feature type="chain" id="PRO_5047274421" evidence="1">
    <location>
        <begin position="21"/>
        <end position="65"/>
    </location>
</feature>
<protein>
    <submittedName>
        <fullName evidence="2">Uncharacterized protein</fullName>
    </submittedName>
</protein>
<keyword evidence="1" id="KW-0732">Signal</keyword>
<proteinExistence type="predicted"/>
<sequence length="65" mass="7110">MKTSAIAALLFFCMVPSAYAQRSTPETVNNFAHAQSDVPVDGFGSISIYNAEGDYEKNEKNNYNA</sequence>
<dbReference type="RefSeq" id="WP_317019349.1">
    <property type="nucleotide sequence ID" value="NZ_CP136512.1"/>
</dbReference>
<feature type="signal peptide" evidence="1">
    <location>
        <begin position="1"/>
        <end position="20"/>
    </location>
</feature>
<gene>
    <name evidence="2" type="ORF">RW095_12685</name>
</gene>
<keyword evidence="3" id="KW-1185">Reference proteome</keyword>
<dbReference type="Proteomes" id="UP001302652">
    <property type="component" value="Chromosome 2"/>
</dbReference>
<organism evidence="2 3">
    <name type="scientific">Paraburkholderia kirstenboschensis</name>
    <dbReference type="NCBI Taxonomy" id="1245436"/>
    <lineage>
        <taxon>Bacteria</taxon>
        <taxon>Pseudomonadati</taxon>
        <taxon>Pseudomonadota</taxon>
        <taxon>Betaproteobacteria</taxon>
        <taxon>Burkholderiales</taxon>
        <taxon>Burkholderiaceae</taxon>
        <taxon>Paraburkholderia</taxon>
    </lineage>
</organism>
<evidence type="ECO:0000313" key="2">
    <source>
        <dbReference type="EMBL" id="WOD16729.1"/>
    </source>
</evidence>
<accession>A0ABZ0EHN7</accession>